<dbReference type="InterPro" id="IPR025867">
    <property type="entry name" value="MnmE_helical"/>
</dbReference>
<dbReference type="CDD" id="cd04164">
    <property type="entry name" value="trmE"/>
    <property type="match status" value="1"/>
</dbReference>
<keyword evidence="5 6" id="KW-0342">GTP-binding</keyword>
<dbReference type="PANTHER" id="PTHR42714:SF2">
    <property type="entry name" value="TRNA MODIFICATION GTPASE GTPBP3, MITOCHONDRIAL"/>
    <property type="match status" value="1"/>
</dbReference>
<name>A0A7W9EX65_9RHOB</name>
<dbReference type="GO" id="GO:0003924">
    <property type="term" value="F:GTPase activity"/>
    <property type="evidence" value="ECO:0007669"/>
    <property type="project" value="UniProtKB-UniRule"/>
</dbReference>
<dbReference type="GO" id="GO:0002098">
    <property type="term" value="P:tRNA wobble uridine modification"/>
    <property type="evidence" value="ECO:0007669"/>
    <property type="project" value="TreeGrafter"/>
</dbReference>
<protein>
    <recommendedName>
        <fullName evidence="6">tRNA modification GTPase MnmE</fullName>
        <ecNumber evidence="6">3.6.-.-</ecNumber>
    </recommendedName>
</protein>
<feature type="binding site" evidence="6">
    <location>
        <position position="76"/>
    </location>
    <ligand>
        <name>(6S)-5-formyl-5,6,7,8-tetrahydrofolate</name>
        <dbReference type="ChEBI" id="CHEBI:57457"/>
    </ligand>
</feature>
<dbReference type="GO" id="GO:0046872">
    <property type="term" value="F:metal ion binding"/>
    <property type="evidence" value="ECO:0007669"/>
    <property type="project" value="UniProtKB-KW"/>
</dbReference>
<keyword evidence="6" id="KW-0963">Cytoplasm</keyword>
<comment type="caution">
    <text evidence="8">The sequence shown here is derived from an EMBL/GenBank/DDBJ whole genome shotgun (WGS) entry which is preliminary data.</text>
</comment>
<evidence type="ECO:0000259" key="7">
    <source>
        <dbReference type="PROSITE" id="PS51709"/>
    </source>
</evidence>
<dbReference type="InterPro" id="IPR005225">
    <property type="entry name" value="Small_GTP-bd"/>
</dbReference>
<dbReference type="GO" id="GO:0030488">
    <property type="term" value="P:tRNA methylation"/>
    <property type="evidence" value="ECO:0007669"/>
    <property type="project" value="TreeGrafter"/>
</dbReference>
<feature type="binding site" evidence="6">
    <location>
        <position position="243"/>
    </location>
    <ligand>
        <name>K(+)</name>
        <dbReference type="ChEBI" id="CHEBI:29103"/>
    </ligand>
</feature>
<feature type="binding site" evidence="6">
    <location>
        <position position="21"/>
    </location>
    <ligand>
        <name>(6S)-5-formyl-5,6,7,8-tetrahydrofolate</name>
        <dbReference type="ChEBI" id="CHEBI:57457"/>
    </ligand>
</feature>
<feature type="binding site" evidence="6">
    <location>
        <begin position="241"/>
        <end position="247"/>
    </location>
    <ligand>
        <name>GTP</name>
        <dbReference type="ChEBI" id="CHEBI:37565"/>
    </ligand>
</feature>
<dbReference type="HAMAP" id="MF_00379">
    <property type="entry name" value="GTPase_MnmE"/>
    <property type="match status" value="1"/>
</dbReference>
<dbReference type="InterPro" id="IPR027417">
    <property type="entry name" value="P-loop_NTPase"/>
</dbReference>
<dbReference type="NCBIfam" id="NF003661">
    <property type="entry name" value="PRK05291.1-3"/>
    <property type="match status" value="1"/>
</dbReference>
<feature type="binding site" evidence="6">
    <location>
        <position position="116"/>
    </location>
    <ligand>
        <name>(6S)-5-formyl-5,6,7,8-tetrahydrofolate</name>
        <dbReference type="ChEBI" id="CHEBI:57457"/>
    </ligand>
</feature>
<dbReference type="InterPro" id="IPR004520">
    <property type="entry name" value="GTPase_MnmE"/>
</dbReference>
<dbReference type="CDD" id="cd14858">
    <property type="entry name" value="TrmE_N"/>
    <property type="match status" value="1"/>
</dbReference>
<feature type="binding site" evidence="6">
    <location>
        <position position="226"/>
    </location>
    <ligand>
        <name>Mg(2+)</name>
        <dbReference type="ChEBI" id="CHEBI:18420"/>
    </ligand>
</feature>
<comment type="subcellular location">
    <subcellularLocation>
        <location evidence="6">Cytoplasm</location>
    </subcellularLocation>
</comment>
<keyword evidence="3 6" id="KW-0547">Nucleotide-binding</keyword>
<keyword evidence="9" id="KW-1185">Reference proteome</keyword>
<dbReference type="Gene3D" id="3.40.50.300">
    <property type="entry name" value="P-loop containing nucleotide triphosphate hydrolases"/>
    <property type="match status" value="1"/>
</dbReference>
<reference evidence="8 9" key="1">
    <citation type="submission" date="2020-08" db="EMBL/GenBank/DDBJ databases">
        <title>Genomic Encyclopedia of Type Strains, Phase IV (KMG-IV): sequencing the most valuable type-strain genomes for metagenomic binning, comparative biology and taxonomic classification.</title>
        <authorList>
            <person name="Goeker M."/>
        </authorList>
    </citation>
    <scope>NUCLEOTIDE SEQUENCE [LARGE SCALE GENOMIC DNA]</scope>
    <source>
        <strain evidence="8 9">DSM 101064</strain>
    </source>
</reference>
<dbReference type="Pfam" id="PF12631">
    <property type="entry name" value="MnmE_helical"/>
    <property type="match status" value="1"/>
</dbReference>
<dbReference type="Pfam" id="PF01926">
    <property type="entry name" value="MMR_HSR1"/>
    <property type="match status" value="1"/>
</dbReference>
<comment type="similarity">
    <text evidence="1 6">Belongs to the TRAFAC class TrmE-Era-EngA-EngB-Septin-like GTPase superfamily. TrmE GTPase family.</text>
</comment>
<evidence type="ECO:0000256" key="3">
    <source>
        <dbReference type="ARBA" id="ARBA00022741"/>
    </source>
</evidence>
<accession>A0A7W9EX65</accession>
<sequence length="427" mass="46183">MMDTIFALATAQGRAGVAVVRLSGPNAVQAAQDFMSDVPQSRGVRQVLDNDGVLLDEAFVLRFTAGASFTGEEIVELQLHGSPAVVAAVLRVLGDHPLLRPAEAGEFTRRALENGRLDLAQVEGLADLIDAETEGQRKQALRVFSGELGNRAEDWRKKLIRATALLEATIDFADEEVPYDTRPEVSELIVDVRKSMVREHDGVRIAERVRDGFEVAIVGAPNVGKSTLLNRIAGRDAAITSEIAGTTRDVIEVRFDLDGIPVTFLDTAGLRDSDDTVEMIGVARAKDRAGTADLRVYLLMPDDDIQLDILLGDIVVRAKGDQVDSSDFAISGKTGMGVDQLLEMIGTELRQRVALVGIAMRERHRIALKQGIAGLDVAIDSLADPLGMSDLIAEDLRTAIRAVDSLVGRVDVEHVLDEIFLSFCIGK</sequence>
<dbReference type="Proteomes" id="UP000535415">
    <property type="component" value="Unassembled WGS sequence"/>
</dbReference>
<dbReference type="InterPro" id="IPR027368">
    <property type="entry name" value="MnmE_dom2"/>
</dbReference>
<comment type="caution">
    <text evidence="6">Lacks conserved residue(s) required for the propagation of feature annotation.</text>
</comment>
<dbReference type="AlphaFoldDB" id="A0A7W9EX65"/>
<evidence type="ECO:0000313" key="8">
    <source>
        <dbReference type="EMBL" id="MBB5721314.1"/>
    </source>
</evidence>
<feature type="binding site" evidence="6">
    <location>
        <position position="247"/>
    </location>
    <ligand>
        <name>Mg(2+)</name>
        <dbReference type="ChEBI" id="CHEBI:18420"/>
    </ligand>
</feature>
<gene>
    <name evidence="6" type="primary">mnmE</name>
    <name evidence="6" type="synonym">trmE</name>
    <name evidence="8" type="ORF">FHS72_000921</name>
</gene>
<keyword evidence="6 8" id="KW-0378">Hydrolase</keyword>
<feature type="domain" description="TrmE-type G" evidence="7">
    <location>
        <begin position="212"/>
        <end position="350"/>
    </location>
</feature>
<feature type="binding site" evidence="6">
    <location>
        <position position="222"/>
    </location>
    <ligand>
        <name>K(+)</name>
        <dbReference type="ChEBI" id="CHEBI:29103"/>
    </ligand>
</feature>
<organism evidence="8 9">
    <name type="scientific">Yoonia ponticola</name>
    <dbReference type="NCBI Taxonomy" id="1524255"/>
    <lineage>
        <taxon>Bacteria</taxon>
        <taxon>Pseudomonadati</taxon>
        <taxon>Pseudomonadota</taxon>
        <taxon>Alphaproteobacteria</taxon>
        <taxon>Rhodobacterales</taxon>
        <taxon>Paracoccaceae</taxon>
        <taxon>Yoonia</taxon>
    </lineage>
</organism>
<feature type="binding site" evidence="6">
    <location>
        <position position="241"/>
    </location>
    <ligand>
        <name>K(+)</name>
        <dbReference type="ChEBI" id="CHEBI:29103"/>
    </ligand>
</feature>
<feature type="binding site" evidence="6">
    <location>
        <begin position="222"/>
        <end position="227"/>
    </location>
    <ligand>
        <name>GTP</name>
        <dbReference type="ChEBI" id="CHEBI:37565"/>
    </ligand>
</feature>
<dbReference type="EMBL" id="JACIJM010000002">
    <property type="protein sequence ID" value="MBB5721314.1"/>
    <property type="molecule type" value="Genomic_DNA"/>
</dbReference>
<comment type="subunit">
    <text evidence="6">Homodimer. Heterotetramer of two MnmE and two MnmG subunits.</text>
</comment>
<evidence type="ECO:0000256" key="1">
    <source>
        <dbReference type="ARBA" id="ARBA00011043"/>
    </source>
</evidence>
<dbReference type="InterPro" id="IPR018948">
    <property type="entry name" value="GTP-bd_TrmE_N"/>
</dbReference>
<dbReference type="PROSITE" id="PS51709">
    <property type="entry name" value="G_TRME"/>
    <property type="match status" value="1"/>
</dbReference>
<dbReference type="SUPFAM" id="SSF116878">
    <property type="entry name" value="TrmE connector domain"/>
    <property type="match status" value="1"/>
</dbReference>
<feature type="binding site" evidence="6">
    <location>
        <position position="427"/>
    </location>
    <ligand>
        <name>(6S)-5-formyl-5,6,7,8-tetrahydrofolate</name>
        <dbReference type="ChEBI" id="CHEBI:57457"/>
    </ligand>
</feature>
<dbReference type="InterPro" id="IPR027266">
    <property type="entry name" value="TrmE/GcvT-like"/>
</dbReference>
<evidence type="ECO:0000256" key="4">
    <source>
        <dbReference type="ARBA" id="ARBA00022958"/>
    </source>
</evidence>
<dbReference type="InterPro" id="IPR031168">
    <property type="entry name" value="G_TrmE"/>
</dbReference>
<keyword evidence="4 6" id="KW-0630">Potassium</keyword>
<keyword evidence="6" id="KW-0460">Magnesium</keyword>
<dbReference type="GO" id="GO:0005525">
    <property type="term" value="F:GTP binding"/>
    <property type="evidence" value="ECO:0007669"/>
    <property type="project" value="UniProtKB-UniRule"/>
</dbReference>
<comment type="cofactor">
    <cofactor evidence="6">
        <name>K(+)</name>
        <dbReference type="ChEBI" id="CHEBI:29103"/>
    </cofactor>
    <text evidence="6">Binds 1 potassium ion per subunit.</text>
</comment>
<dbReference type="EC" id="3.6.-.-" evidence="6"/>
<feature type="binding site" evidence="6">
    <location>
        <position position="246"/>
    </location>
    <ligand>
        <name>K(+)</name>
        <dbReference type="ChEBI" id="CHEBI:29103"/>
    </ligand>
</feature>
<dbReference type="GO" id="GO:0005737">
    <property type="term" value="C:cytoplasm"/>
    <property type="evidence" value="ECO:0007669"/>
    <property type="project" value="UniProtKB-SubCell"/>
</dbReference>
<keyword evidence="2 6" id="KW-0819">tRNA processing</keyword>
<evidence type="ECO:0000256" key="2">
    <source>
        <dbReference type="ARBA" id="ARBA00022694"/>
    </source>
</evidence>
<dbReference type="SUPFAM" id="SSF52540">
    <property type="entry name" value="P-loop containing nucleoside triphosphate hydrolases"/>
    <property type="match status" value="1"/>
</dbReference>
<dbReference type="NCBIfam" id="TIGR00231">
    <property type="entry name" value="small_GTP"/>
    <property type="match status" value="1"/>
</dbReference>
<dbReference type="Gene3D" id="1.20.120.430">
    <property type="entry name" value="tRNA modification GTPase MnmE domain 2"/>
    <property type="match status" value="1"/>
</dbReference>
<dbReference type="InterPro" id="IPR006073">
    <property type="entry name" value="GTP-bd"/>
</dbReference>
<evidence type="ECO:0000313" key="9">
    <source>
        <dbReference type="Proteomes" id="UP000535415"/>
    </source>
</evidence>
<dbReference type="Pfam" id="PF10396">
    <property type="entry name" value="TrmE_N"/>
    <property type="match status" value="1"/>
</dbReference>
<feature type="binding site" evidence="6">
    <location>
        <begin position="266"/>
        <end position="269"/>
    </location>
    <ligand>
        <name>GTP</name>
        <dbReference type="ChEBI" id="CHEBI:37565"/>
    </ligand>
</feature>
<proteinExistence type="inferred from homology"/>
<evidence type="ECO:0000256" key="5">
    <source>
        <dbReference type="ARBA" id="ARBA00023134"/>
    </source>
</evidence>
<evidence type="ECO:0000256" key="6">
    <source>
        <dbReference type="HAMAP-Rule" id="MF_00379"/>
    </source>
</evidence>
<dbReference type="PANTHER" id="PTHR42714">
    <property type="entry name" value="TRNA MODIFICATION GTPASE GTPBP3"/>
    <property type="match status" value="1"/>
</dbReference>
<dbReference type="Gene3D" id="3.30.1360.120">
    <property type="entry name" value="Probable tRNA modification gtpase trme, domain 1"/>
    <property type="match status" value="1"/>
</dbReference>
<keyword evidence="6" id="KW-0479">Metal-binding</keyword>
<comment type="function">
    <text evidence="6">Exhibits a very high intrinsic GTPase hydrolysis rate. Involved in the addition of a carboxymethylaminomethyl (cmnm) group at the wobble position (U34) of certain tRNAs, forming tRNA-cmnm(5)s(2)U34.</text>
</comment>